<dbReference type="AlphaFoldDB" id="A0A2S2KRC8"/>
<organism evidence="1 2">
    <name type="scientific">Nitrosopumilus zosterae</name>
    <dbReference type="NCBI Taxonomy" id="718286"/>
    <lineage>
        <taxon>Archaea</taxon>
        <taxon>Nitrososphaerota</taxon>
        <taxon>Nitrososphaeria</taxon>
        <taxon>Nitrosopumilales</taxon>
        <taxon>Nitrosopumilaceae</taxon>
        <taxon>Nitrosopumilus</taxon>
    </lineage>
</organism>
<reference evidence="1 2" key="1">
    <citation type="submission" date="2018-05" db="EMBL/GenBank/DDBJ databases">
        <title>genome sequencing of Nitrosopumilus sp. NM25.</title>
        <authorList>
            <person name="Mori K."/>
            <person name="Nakagawa T."/>
        </authorList>
    </citation>
    <scope>NUCLEOTIDE SEQUENCE [LARGE SCALE GENOMIC DNA]</scope>
    <source>
        <strain evidence="1 2">NM25</strain>
    </source>
</reference>
<evidence type="ECO:0000313" key="2">
    <source>
        <dbReference type="Proteomes" id="UP000245829"/>
    </source>
</evidence>
<protein>
    <submittedName>
        <fullName evidence="1">Uncharacterized protein</fullName>
    </submittedName>
</protein>
<name>A0A2S2KRC8_9ARCH</name>
<sequence length="309" mass="34126">MIQPSYGDVESPRKQMERGVSAADVMCKAGLERVIRTNGDAACVKPDTAERMKKAGMLLIPINFSDLQKDIQSVTASEKEMQTVPASSMSIVNFYITDQDLNTAHSGIEVVPIQGLFEFTINGIPIEGPKNMIETGPNTGEFYIRLELPDTINGRPLSQDDIVLIKYLDESDYSGEQRILVKSVPLTKTFAKVESSGGGSRIGHEFTVRIYEPDANRDSKDEDKIPLSSLEYRGDGGIRTTLANPRFDANSSYLIETGPNTSTFEVKIKIPRELDGKVIHIGDSYEIRYIDRSTPSGTDEKIILKGRIG</sequence>
<dbReference type="EMBL" id="BGKI01000004">
    <property type="protein sequence ID" value="GBH34091.1"/>
    <property type="molecule type" value="Genomic_DNA"/>
</dbReference>
<dbReference type="Proteomes" id="UP000245829">
    <property type="component" value="Unassembled WGS sequence"/>
</dbReference>
<keyword evidence="2" id="KW-1185">Reference proteome</keyword>
<gene>
    <name evidence="1" type="ORF">NZNM25_08820</name>
</gene>
<evidence type="ECO:0000313" key="1">
    <source>
        <dbReference type="EMBL" id="GBH34091.1"/>
    </source>
</evidence>
<comment type="caution">
    <text evidence="1">The sequence shown here is derived from an EMBL/GenBank/DDBJ whole genome shotgun (WGS) entry which is preliminary data.</text>
</comment>
<accession>A0A2S2KRC8</accession>
<proteinExistence type="predicted"/>